<name>A0A915J4Z9_ROMCU</name>
<reference evidence="2" key="1">
    <citation type="submission" date="2022-11" db="UniProtKB">
        <authorList>
            <consortium name="WormBaseParasite"/>
        </authorList>
    </citation>
    <scope>IDENTIFICATION</scope>
</reference>
<organism evidence="1 2">
    <name type="scientific">Romanomermis culicivorax</name>
    <name type="common">Nematode worm</name>
    <dbReference type="NCBI Taxonomy" id="13658"/>
    <lineage>
        <taxon>Eukaryota</taxon>
        <taxon>Metazoa</taxon>
        <taxon>Ecdysozoa</taxon>
        <taxon>Nematoda</taxon>
        <taxon>Enoplea</taxon>
        <taxon>Dorylaimia</taxon>
        <taxon>Mermithida</taxon>
        <taxon>Mermithoidea</taxon>
        <taxon>Mermithidae</taxon>
        <taxon>Romanomermis</taxon>
    </lineage>
</organism>
<dbReference type="WBParaSite" id="nRc.2.0.1.t21220-RA">
    <property type="protein sequence ID" value="nRc.2.0.1.t21220-RA"/>
    <property type="gene ID" value="nRc.2.0.1.g21220"/>
</dbReference>
<dbReference type="Proteomes" id="UP000887565">
    <property type="component" value="Unplaced"/>
</dbReference>
<keyword evidence="1" id="KW-1185">Reference proteome</keyword>
<protein>
    <submittedName>
        <fullName evidence="2">Uncharacterized protein</fullName>
    </submittedName>
</protein>
<evidence type="ECO:0000313" key="2">
    <source>
        <dbReference type="WBParaSite" id="nRc.2.0.1.t21220-RA"/>
    </source>
</evidence>
<sequence length="29" mass="3251">MADEKQFHPSLSLPSCFQKSRTVAMGVRV</sequence>
<evidence type="ECO:0000313" key="1">
    <source>
        <dbReference type="Proteomes" id="UP000887565"/>
    </source>
</evidence>
<proteinExistence type="predicted"/>
<dbReference type="AlphaFoldDB" id="A0A915J4Z9"/>
<accession>A0A915J4Z9</accession>